<name>A0A174SCK2_BACUN</name>
<keyword evidence="3" id="KW-0812">Transmembrane</keyword>
<evidence type="ECO:0000256" key="3">
    <source>
        <dbReference type="SAM" id="Phobius"/>
    </source>
</evidence>
<evidence type="ECO:0000313" key="6">
    <source>
        <dbReference type="Proteomes" id="UP000095766"/>
    </source>
</evidence>
<dbReference type="InterPro" id="IPR022187">
    <property type="entry name" value="Conjug_transposon_TraM"/>
</dbReference>
<dbReference type="Pfam" id="PF12508">
    <property type="entry name" value="Transposon_TraM"/>
    <property type="match status" value="1"/>
</dbReference>
<dbReference type="EMBL" id="CZAO01000012">
    <property type="protein sequence ID" value="CUP93215.1"/>
    <property type="molecule type" value="Genomic_DNA"/>
</dbReference>
<sequence length="482" mass="52960">MEDNLNTEETVREEINVTEVVGEETASPARTQEKETNIPKNLKPEAKPKEKQRKELTPAEMQRRKKMLVYPLIFILFAGAMWLIFAPSSAGTEEGIQEGFNINVPLPHEKGLLGDKKEAYEQEAFDKQQKEKMGTLQDFDIALGEEEGQITVSDPSAILPEEDAPVHSTSSSVRASATAYQDINRQLGSFYQQPEPEDDQKQLELEWRIQKMERKLEEGQQQKSAVDEQLDLMEKSYQMAAKYMPAGQNGNPMNGNSQNGQPTQAAPATNGATGNDKPTVTPVMQVQERIVSLLAPPMSDADFVRMYCKPRNVGFNTVRSSEENILKNTIRVRVCQTVTLTDGKELQLRTLEPMMAGKQYIPVGTIVVGTAKIGGERMEINVSSVSYGGAVIPVSLDVYDTQGMKGVSVPDSDELNAVKEIAANMGSSLGTSISITESAGAQLAADLGKGVIQGTSQYLSKKFRTVKVTLKANHELYLLPGK</sequence>
<accession>A0A174SCK2</accession>
<feature type="region of interest" description="Disordered" evidence="2">
    <location>
        <begin position="1"/>
        <end position="59"/>
    </location>
</feature>
<feature type="compositionally biased region" description="Polar residues" evidence="2">
    <location>
        <begin position="248"/>
        <end position="276"/>
    </location>
</feature>
<keyword evidence="3" id="KW-0472">Membrane</keyword>
<dbReference type="RefSeq" id="WP_081028786.1">
    <property type="nucleotide sequence ID" value="NZ_CZAO01000012.1"/>
</dbReference>
<dbReference type="AlphaFoldDB" id="A0A174SCK2"/>
<reference evidence="5 6" key="1">
    <citation type="submission" date="2015-09" db="EMBL/GenBank/DDBJ databases">
        <authorList>
            <consortium name="Pathogen Informatics"/>
        </authorList>
    </citation>
    <scope>NUCLEOTIDE SEQUENCE [LARGE SCALE GENOMIC DNA]</scope>
    <source>
        <strain evidence="5 6">2789STDY5834898</strain>
    </source>
</reference>
<dbReference type="Proteomes" id="UP000095766">
    <property type="component" value="Unassembled WGS sequence"/>
</dbReference>
<protein>
    <submittedName>
        <fullName evidence="5">Conjugate transposon protein</fullName>
    </submittedName>
</protein>
<evidence type="ECO:0000256" key="2">
    <source>
        <dbReference type="SAM" id="MobiDB-lite"/>
    </source>
</evidence>
<evidence type="ECO:0000313" key="5">
    <source>
        <dbReference type="EMBL" id="CUP93215.1"/>
    </source>
</evidence>
<feature type="domain" description="Conjugative transposon TraM C-terminal" evidence="4">
    <location>
        <begin position="330"/>
        <end position="478"/>
    </location>
</feature>
<organism evidence="5 6">
    <name type="scientific">Bacteroides uniformis</name>
    <dbReference type="NCBI Taxonomy" id="820"/>
    <lineage>
        <taxon>Bacteria</taxon>
        <taxon>Pseudomonadati</taxon>
        <taxon>Bacteroidota</taxon>
        <taxon>Bacteroidia</taxon>
        <taxon>Bacteroidales</taxon>
        <taxon>Bacteroidaceae</taxon>
        <taxon>Bacteroides</taxon>
    </lineage>
</organism>
<keyword evidence="1" id="KW-0175">Coiled coil</keyword>
<feature type="compositionally biased region" description="Basic and acidic residues" evidence="2">
    <location>
        <begin position="31"/>
        <end position="57"/>
    </location>
</feature>
<proteinExistence type="predicted"/>
<evidence type="ECO:0000256" key="1">
    <source>
        <dbReference type="SAM" id="Coils"/>
    </source>
</evidence>
<dbReference type="NCBIfam" id="TIGR03779">
    <property type="entry name" value="Bac_Flav_CT_M"/>
    <property type="match status" value="1"/>
</dbReference>
<feature type="coiled-coil region" evidence="1">
    <location>
        <begin position="202"/>
        <end position="236"/>
    </location>
</feature>
<feature type="region of interest" description="Disordered" evidence="2">
    <location>
        <begin position="244"/>
        <end position="276"/>
    </location>
</feature>
<keyword evidence="3" id="KW-1133">Transmembrane helix</keyword>
<feature type="transmembrane region" description="Helical" evidence="3">
    <location>
        <begin position="67"/>
        <end position="85"/>
    </location>
</feature>
<evidence type="ECO:0000259" key="4">
    <source>
        <dbReference type="Pfam" id="PF12508"/>
    </source>
</evidence>
<dbReference type="InterPro" id="IPR055407">
    <property type="entry name" value="TraM_C"/>
</dbReference>
<gene>
    <name evidence="5" type="ORF">ERS852510_02712</name>
</gene>